<protein>
    <recommendedName>
        <fullName evidence="8">LysM domain-containing protein</fullName>
    </recommendedName>
</protein>
<proteinExistence type="predicted"/>
<keyword evidence="1" id="KW-1003">Cell membrane</keyword>
<dbReference type="InterPro" id="IPR003770">
    <property type="entry name" value="MLTG-like"/>
</dbReference>
<dbReference type="EMBL" id="PGTK01000010">
    <property type="protein sequence ID" value="PJF30430.1"/>
    <property type="molecule type" value="Genomic_DNA"/>
</dbReference>
<dbReference type="Proteomes" id="UP000228921">
    <property type="component" value="Unassembled WGS sequence"/>
</dbReference>
<keyword evidence="6" id="KW-0961">Cell wall biogenesis/degradation</keyword>
<keyword evidence="4" id="KW-0472">Membrane</keyword>
<dbReference type="PANTHER" id="PTHR30518:SF2">
    <property type="entry name" value="ENDOLYTIC MUREIN TRANSGLYCOSYLASE"/>
    <property type="match status" value="1"/>
</dbReference>
<keyword evidence="2" id="KW-0812">Transmembrane</keyword>
<comment type="caution">
    <text evidence="9">The sequence shown here is derived from an EMBL/GenBank/DDBJ whole genome shotgun (WGS) entry which is preliminary data.</text>
</comment>
<feature type="compositionally biased region" description="Low complexity" evidence="7">
    <location>
        <begin position="58"/>
        <end position="69"/>
    </location>
</feature>
<evidence type="ECO:0000256" key="2">
    <source>
        <dbReference type="ARBA" id="ARBA00022692"/>
    </source>
</evidence>
<dbReference type="Pfam" id="PF02618">
    <property type="entry name" value="YceG"/>
    <property type="match status" value="1"/>
</dbReference>
<dbReference type="CDD" id="cd00118">
    <property type="entry name" value="LysM"/>
    <property type="match status" value="1"/>
</dbReference>
<evidence type="ECO:0000256" key="7">
    <source>
        <dbReference type="SAM" id="MobiDB-lite"/>
    </source>
</evidence>
<evidence type="ECO:0000313" key="10">
    <source>
        <dbReference type="Proteomes" id="UP000228921"/>
    </source>
</evidence>
<dbReference type="SMART" id="SM00257">
    <property type="entry name" value="LysM"/>
    <property type="match status" value="1"/>
</dbReference>
<evidence type="ECO:0000259" key="8">
    <source>
        <dbReference type="PROSITE" id="PS51782"/>
    </source>
</evidence>
<dbReference type="Pfam" id="PF01476">
    <property type="entry name" value="LysM"/>
    <property type="match status" value="1"/>
</dbReference>
<name>A0A2M8NYQ5_9CHLR</name>
<keyword evidence="3" id="KW-1133">Transmembrane helix</keyword>
<dbReference type="InterPro" id="IPR018392">
    <property type="entry name" value="LysM"/>
</dbReference>
<accession>A0A2M8NYQ5</accession>
<dbReference type="PROSITE" id="PS51782">
    <property type="entry name" value="LYSM"/>
    <property type="match status" value="1"/>
</dbReference>
<feature type="domain" description="LysM" evidence="8">
    <location>
        <begin position="111"/>
        <end position="156"/>
    </location>
</feature>
<evidence type="ECO:0000256" key="3">
    <source>
        <dbReference type="ARBA" id="ARBA00022989"/>
    </source>
</evidence>
<dbReference type="Gene3D" id="3.10.350.10">
    <property type="entry name" value="LysM domain"/>
    <property type="match status" value="1"/>
</dbReference>
<keyword evidence="5" id="KW-0456">Lyase</keyword>
<evidence type="ECO:0000256" key="5">
    <source>
        <dbReference type="ARBA" id="ARBA00023239"/>
    </source>
</evidence>
<sequence length="415" mass="45094">MRKLAILAITFGALTWLLVGALVLRDLIISDSAPPQPTALARRSSATPIPLIAPPTETPTATVTPSQTPTVTPSATLNYILVTATPRIEHSPTPPAQTAESAVCTPPEGWQPYRVQAGDTLFGFALGSEGALDVQTIRQANCLTSDLLRIGQVLYLPPDVGERAPKLDDLSGGDAANQTRPSQCPCTITIRAGSRLEQIAEQLDRLPVGFRGRDFLAATAPGVPLPDYWFLRSKPADKSLEGYLLSGTYTITPEMNAAQFRDLILANFAANVPEAYEGMAAARGMTFWQALTLASIVQRESWDANDQRMVAGVFHNRLAAGQPLGATVTMMYALGRAGQWWYPSGRIDFRQAHPYNTLRNRGLPPSPICSPSLSVLAATLDPAPHDFYYFNIRCDGKGNFYARTYEEFRTGLQCK</sequence>
<dbReference type="GO" id="GO:0071555">
    <property type="term" value="P:cell wall organization"/>
    <property type="evidence" value="ECO:0007669"/>
    <property type="project" value="UniProtKB-KW"/>
</dbReference>
<evidence type="ECO:0000256" key="1">
    <source>
        <dbReference type="ARBA" id="ARBA00022475"/>
    </source>
</evidence>
<gene>
    <name evidence="9" type="ORF">CUN51_07875</name>
</gene>
<evidence type="ECO:0000256" key="4">
    <source>
        <dbReference type="ARBA" id="ARBA00023136"/>
    </source>
</evidence>
<feature type="region of interest" description="Disordered" evidence="7">
    <location>
        <begin position="49"/>
        <end position="69"/>
    </location>
</feature>
<dbReference type="PANTHER" id="PTHR30518">
    <property type="entry name" value="ENDOLYTIC MUREIN TRANSGLYCOSYLASE"/>
    <property type="match status" value="1"/>
</dbReference>
<reference evidence="9 10" key="1">
    <citation type="submission" date="2017-11" db="EMBL/GenBank/DDBJ databases">
        <title>Evolution of Phototrophy in the Chloroflexi Phylum Driven by Horizontal Gene Transfer.</title>
        <authorList>
            <person name="Ward L.M."/>
            <person name="Hemp J."/>
            <person name="Shih P.M."/>
            <person name="Mcglynn S.E."/>
            <person name="Fischer W."/>
        </authorList>
    </citation>
    <scope>NUCLEOTIDE SEQUENCE [LARGE SCALE GENOMIC DNA]</scope>
    <source>
        <strain evidence="9">CP2_2F</strain>
    </source>
</reference>
<evidence type="ECO:0000313" key="9">
    <source>
        <dbReference type="EMBL" id="PJF30430.1"/>
    </source>
</evidence>
<dbReference type="InterPro" id="IPR036779">
    <property type="entry name" value="LysM_dom_sf"/>
</dbReference>
<evidence type="ECO:0000256" key="6">
    <source>
        <dbReference type="ARBA" id="ARBA00023316"/>
    </source>
</evidence>
<dbReference type="AlphaFoldDB" id="A0A2M8NYQ5"/>
<dbReference type="GO" id="GO:0016829">
    <property type="term" value="F:lyase activity"/>
    <property type="evidence" value="ECO:0007669"/>
    <property type="project" value="UniProtKB-KW"/>
</dbReference>
<organism evidence="9 10">
    <name type="scientific">Candidatus Thermofonsia Clade 1 bacterium</name>
    <dbReference type="NCBI Taxonomy" id="2364210"/>
    <lineage>
        <taxon>Bacteria</taxon>
        <taxon>Bacillati</taxon>
        <taxon>Chloroflexota</taxon>
        <taxon>Candidatus Thermofontia</taxon>
        <taxon>Candidatus Thermofonsia Clade 1</taxon>
    </lineage>
</organism>
<dbReference type="SUPFAM" id="SSF54106">
    <property type="entry name" value="LysM domain"/>
    <property type="match status" value="1"/>
</dbReference>